<reference evidence="3 4" key="1">
    <citation type="submission" date="2024-10" db="EMBL/GenBank/DDBJ databases">
        <title>The Natural Products Discovery Center: Release of the First 8490 Sequenced Strains for Exploring Actinobacteria Biosynthetic Diversity.</title>
        <authorList>
            <person name="Kalkreuter E."/>
            <person name="Kautsar S.A."/>
            <person name="Yang D."/>
            <person name="Bader C.D."/>
            <person name="Teijaro C.N."/>
            <person name="Fluegel L."/>
            <person name="Davis C.M."/>
            <person name="Simpson J.R."/>
            <person name="Lauterbach L."/>
            <person name="Steele A.D."/>
            <person name="Gui C."/>
            <person name="Meng S."/>
            <person name="Li G."/>
            <person name="Viehrig K."/>
            <person name="Ye F."/>
            <person name="Su P."/>
            <person name="Kiefer A.F."/>
            <person name="Nichols A."/>
            <person name="Cepeda A.J."/>
            <person name="Yan W."/>
            <person name="Fan B."/>
            <person name="Jiang Y."/>
            <person name="Adhikari A."/>
            <person name="Zheng C.-J."/>
            <person name="Schuster L."/>
            <person name="Cowan T.M."/>
            <person name="Smanski M.J."/>
            <person name="Chevrette M.G."/>
            <person name="De Carvalho L.P.S."/>
            <person name="Shen B."/>
        </authorList>
    </citation>
    <scope>NUCLEOTIDE SEQUENCE [LARGE SCALE GENOMIC DNA]</scope>
    <source>
        <strain evidence="3 4">NPDC049503</strain>
    </source>
</reference>
<evidence type="ECO:0000313" key="3">
    <source>
        <dbReference type="EMBL" id="MFI7440431.1"/>
    </source>
</evidence>
<dbReference type="RefSeq" id="WP_397020157.1">
    <property type="nucleotide sequence ID" value="NZ_JBITMB010000002.1"/>
</dbReference>
<dbReference type="GO" id="GO:0016787">
    <property type="term" value="F:hydrolase activity"/>
    <property type="evidence" value="ECO:0007669"/>
    <property type="project" value="UniProtKB-KW"/>
</dbReference>
<dbReference type="PANTHER" id="PTHR43194:SF2">
    <property type="entry name" value="PEROXISOMAL MEMBRANE PROTEIN LPX1"/>
    <property type="match status" value="1"/>
</dbReference>
<feature type="region of interest" description="Disordered" evidence="1">
    <location>
        <begin position="93"/>
        <end position="121"/>
    </location>
</feature>
<gene>
    <name evidence="3" type="ORF">ACIBP5_10745</name>
</gene>
<dbReference type="PANTHER" id="PTHR43194">
    <property type="entry name" value="HYDROLASE ALPHA/BETA FOLD FAMILY"/>
    <property type="match status" value="1"/>
</dbReference>
<dbReference type="InterPro" id="IPR029058">
    <property type="entry name" value="AB_hydrolase_fold"/>
</dbReference>
<name>A0ABW8A0X7_9ACTN</name>
<accession>A0ABW8A0X7</accession>
<feature type="domain" description="AB hydrolase-1" evidence="2">
    <location>
        <begin position="28"/>
        <end position="281"/>
    </location>
</feature>
<organism evidence="3 4">
    <name type="scientific">Nonomuraea indica</name>
    <dbReference type="NCBI Taxonomy" id="1581193"/>
    <lineage>
        <taxon>Bacteria</taxon>
        <taxon>Bacillati</taxon>
        <taxon>Actinomycetota</taxon>
        <taxon>Actinomycetes</taxon>
        <taxon>Streptosporangiales</taxon>
        <taxon>Streptosporangiaceae</taxon>
        <taxon>Nonomuraea</taxon>
    </lineage>
</organism>
<keyword evidence="4" id="KW-1185">Reference proteome</keyword>
<evidence type="ECO:0000259" key="2">
    <source>
        <dbReference type="Pfam" id="PF12697"/>
    </source>
</evidence>
<feature type="compositionally biased region" description="Pro residues" evidence="1">
    <location>
        <begin position="100"/>
        <end position="118"/>
    </location>
</feature>
<dbReference type="EMBL" id="JBITMB010000002">
    <property type="protein sequence ID" value="MFI7440431.1"/>
    <property type="molecule type" value="Genomic_DNA"/>
</dbReference>
<dbReference type="Pfam" id="PF12697">
    <property type="entry name" value="Abhydrolase_6"/>
    <property type="match status" value="1"/>
</dbReference>
<comment type="caution">
    <text evidence="3">The sequence shown here is derived from an EMBL/GenBank/DDBJ whole genome shotgun (WGS) entry which is preliminary data.</text>
</comment>
<dbReference type="InterPro" id="IPR000073">
    <property type="entry name" value="AB_hydrolase_1"/>
</dbReference>
<keyword evidence="3" id="KW-0378">Hydrolase</keyword>
<protein>
    <submittedName>
        <fullName evidence="3">Alpha/beta fold hydrolase</fullName>
    </submittedName>
</protein>
<dbReference type="InterPro" id="IPR050228">
    <property type="entry name" value="Carboxylesterase_BioH"/>
</dbReference>
<evidence type="ECO:0000313" key="4">
    <source>
        <dbReference type="Proteomes" id="UP001612928"/>
    </source>
</evidence>
<evidence type="ECO:0000256" key="1">
    <source>
        <dbReference type="SAM" id="MobiDB-lite"/>
    </source>
</evidence>
<sequence length="295" mass="29996">MDTLVAGEVTSADGTRIAFHRSGAGPPLVLVHGAFTGRDHPTLREVAVALSPWFTVYNYDRRGRGGSGDTPPHTAEREIEDLAAVVALAAAGDPVTPRASPGPPGREPPGRPEAPPGGPVMLFGGSSGAALALAAAARDPAVAKLALWEPPYHVGACAPSLPAGFAATLEGLVRRGRRGDAVELFMVAAAEVPADAVTAMRAGPSWPGLEALAHTLAYEAAVMGPGNALPTELLAAISLPTLVLNGADSARWMRDAGRAVAAAVPGATHRVLDGQPHAVAARSLAPELLEFFVAG</sequence>
<proteinExistence type="predicted"/>
<dbReference type="Proteomes" id="UP001612928">
    <property type="component" value="Unassembled WGS sequence"/>
</dbReference>
<dbReference type="Gene3D" id="3.40.50.1820">
    <property type="entry name" value="alpha/beta hydrolase"/>
    <property type="match status" value="1"/>
</dbReference>
<dbReference type="SUPFAM" id="SSF53474">
    <property type="entry name" value="alpha/beta-Hydrolases"/>
    <property type="match status" value="1"/>
</dbReference>